<sequence>MDTLSQWFGNCQQWLFETLVQPALFHLGLSNFIEDGYDATMWLLVGLLQVAVLLLVFGPLQRLRPVEPVTDRRQIGIDVLYTLIHRLGVFRLALFFTIDPFWDSVFGQLHIWGFAPFQLDQYWPGVTDQAWVSLIIYLLLFDLVDYLYHRAQHRFAWLWALHAVHHSQRQMTMWSDDRNHLLDDMLRDVVVVFVSQLVGVPPAQFVAIVAITQLAQSFSHANLRMHFGAIGERLLVSPRFHRHHHSIAYDASTPGPAGGYNFAALFPVWDVLFRSARFGVGYGPTGIHDQQPELGGRDYGQGFWSQQWLGLKRMVGRDRDREPAVTAPPSRPPGAAEGA</sequence>
<dbReference type="OrthoDB" id="9770329at2"/>
<keyword evidence="4" id="KW-0560">Oxidoreductase</keyword>
<evidence type="ECO:0000259" key="9">
    <source>
        <dbReference type="Pfam" id="PF04116"/>
    </source>
</evidence>
<dbReference type="GO" id="GO:0005506">
    <property type="term" value="F:iron ion binding"/>
    <property type="evidence" value="ECO:0007669"/>
    <property type="project" value="InterPro"/>
</dbReference>
<feature type="transmembrane region" description="Helical" evidence="8">
    <location>
        <begin position="79"/>
        <end position="98"/>
    </location>
</feature>
<protein>
    <submittedName>
        <fullName evidence="10">Fatty acid hydroxylase</fullName>
    </submittedName>
</protein>
<evidence type="ECO:0000256" key="3">
    <source>
        <dbReference type="ARBA" id="ARBA00022989"/>
    </source>
</evidence>
<feature type="region of interest" description="Disordered" evidence="7">
    <location>
        <begin position="319"/>
        <end position="339"/>
    </location>
</feature>
<feature type="domain" description="Fatty acid hydroxylase" evidence="9">
    <location>
        <begin position="135"/>
        <end position="274"/>
    </location>
</feature>
<proteinExistence type="predicted"/>
<comment type="caution">
    <text evidence="10">The sequence shown here is derived from an EMBL/GenBank/DDBJ whole genome shotgun (WGS) entry which is preliminary data.</text>
</comment>
<evidence type="ECO:0000256" key="6">
    <source>
        <dbReference type="ARBA" id="ARBA00023136"/>
    </source>
</evidence>
<evidence type="ECO:0000256" key="1">
    <source>
        <dbReference type="ARBA" id="ARBA00004127"/>
    </source>
</evidence>
<evidence type="ECO:0000256" key="8">
    <source>
        <dbReference type="SAM" id="Phobius"/>
    </source>
</evidence>
<dbReference type="InterPro" id="IPR006694">
    <property type="entry name" value="Fatty_acid_hydroxylase"/>
</dbReference>
<dbReference type="PANTHER" id="PTHR21624">
    <property type="entry name" value="STEROL DESATURASE-RELATED PROTEIN"/>
    <property type="match status" value="1"/>
</dbReference>
<dbReference type="GO" id="GO:0012505">
    <property type="term" value="C:endomembrane system"/>
    <property type="evidence" value="ECO:0007669"/>
    <property type="project" value="UniProtKB-SubCell"/>
</dbReference>
<dbReference type="EMBL" id="MJMN01000001">
    <property type="protein sequence ID" value="OMG93748.1"/>
    <property type="molecule type" value="Genomic_DNA"/>
</dbReference>
<evidence type="ECO:0000256" key="4">
    <source>
        <dbReference type="ARBA" id="ARBA00023002"/>
    </source>
</evidence>
<evidence type="ECO:0000256" key="2">
    <source>
        <dbReference type="ARBA" id="ARBA00022692"/>
    </source>
</evidence>
<dbReference type="Proteomes" id="UP000187251">
    <property type="component" value="Unassembled WGS sequence"/>
</dbReference>
<dbReference type="GO" id="GO:0008610">
    <property type="term" value="P:lipid biosynthetic process"/>
    <property type="evidence" value="ECO:0007669"/>
    <property type="project" value="InterPro"/>
</dbReference>
<evidence type="ECO:0000256" key="7">
    <source>
        <dbReference type="SAM" id="MobiDB-lite"/>
    </source>
</evidence>
<organism evidence="10 11">
    <name type="scientific">Alcaligenes xylosoxydans xylosoxydans</name>
    <name type="common">Achromobacter xylosoxidans</name>
    <dbReference type="NCBI Taxonomy" id="85698"/>
    <lineage>
        <taxon>Bacteria</taxon>
        <taxon>Pseudomonadati</taxon>
        <taxon>Pseudomonadota</taxon>
        <taxon>Betaproteobacteria</taxon>
        <taxon>Burkholderiales</taxon>
        <taxon>Alcaligenaceae</taxon>
        <taxon>Achromobacter</taxon>
    </lineage>
</organism>
<keyword evidence="3 8" id="KW-1133">Transmembrane helix</keyword>
<dbReference type="RefSeq" id="WP_076408744.1">
    <property type="nucleotide sequence ID" value="NZ_AP028040.1"/>
</dbReference>
<dbReference type="PANTHER" id="PTHR21624:SF1">
    <property type="entry name" value="ALKYLGLYCEROL MONOOXYGENASE"/>
    <property type="match status" value="1"/>
</dbReference>
<keyword evidence="5" id="KW-0443">Lipid metabolism</keyword>
<dbReference type="GO" id="GO:0006643">
    <property type="term" value="P:membrane lipid metabolic process"/>
    <property type="evidence" value="ECO:0007669"/>
    <property type="project" value="TreeGrafter"/>
</dbReference>
<evidence type="ECO:0000313" key="10">
    <source>
        <dbReference type="EMBL" id="OMG93748.1"/>
    </source>
</evidence>
<comment type="subcellular location">
    <subcellularLocation>
        <location evidence="1">Endomembrane system</location>
        <topology evidence="1">Multi-pass membrane protein</topology>
    </subcellularLocation>
</comment>
<reference evidence="10 11" key="1">
    <citation type="submission" date="2016-09" db="EMBL/GenBank/DDBJ databases">
        <title>Phylogenomics of Achromobacter.</title>
        <authorList>
            <person name="Jeukens J."/>
            <person name="Freschi L."/>
            <person name="Vincent A.T."/>
            <person name="Emond-Rheault J.-G."/>
            <person name="Kukavica-Ibrulj I."/>
            <person name="Charette S.J."/>
            <person name="Levesque R.C."/>
        </authorList>
    </citation>
    <scope>NUCLEOTIDE SEQUENCE [LARGE SCALE GENOMIC DNA]</scope>
    <source>
        <strain evidence="10 11">AUS488</strain>
    </source>
</reference>
<feature type="transmembrane region" description="Helical" evidence="8">
    <location>
        <begin position="39"/>
        <end position="58"/>
    </location>
</feature>
<keyword evidence="2 8" id="KW-0812">Transmembrane</keyword>
<gene>
    <name evidence="10" type="ORF">BIZ92_05365</name>
</gene>
<name>A0A1R1K349_ALCXX</name>
<dbReference type="InterPro" id="IPR051689">
    <property type="entry name" value="Sterol_desaturase/TMEM195"/>
</dbReference>
<feature type="transmembrane region" description="Helical" evidence="8">
    <location>
        <begin position="130"/>
        <end position="148"/>
    </location>
</feature>
<evidence type="ECO:0000313" key="11">
    <source>
        <dbReference type="Proteomes" id="UP000187251"/>
    </source>
</evidence>
<dbReference type="Pfam" id="PF04116">
    <property type="entry name" value="FA_hydroxylase"/>
    <property type="match status" value="1"/>
</dbReference>
<dbReference type="AlphaFoldDB" id="A0A1R1K349"/>
<dbReference type="GO" id="GO:0016020">
    <property type="term" value="C:membrane"/>
    <property type="evidence" value="ECO:0007669"/>
    <property type="project" value="GOC"/>
</dbReference>
<evidence type="ECO:0000256" key="5">
    <source>
        <dbReference type="ARBA" id="ARBA00023098"/>
    </source>
</evidence>
<keyword evidence="6 8" id="KW-0472">Membrane</keyword>
<accession>A0A1R1K349</accession>
<dbReference type="GO" id="GO:0050479">
    <property type="term" value="F:glyceryl-ether monooxygenase activity"/>
    <property type="evidence" value="ECO:0007669"/>
    <property type="project" value="TreeGrafter"/>
</dbReference>